<dbReference type="Proteomes" id="UP001181622">
    <property type="component" value="Unassembled WGS sequence"/>
</dbReference>
<evidence type="ECO:0000256" key="1">
    <source>
        <dbReference type="SAM" id="SignalP"/>
    </source>
</evidence>
<protein>
    <submittedName>
        <fullName evidence="3">DUF2059 domain-containing protein</fullName>
    </submittedName>
</protein>
<evidence type="ECO:0000313" key="4">
    <source>
        <dbReference type="Proteomes" id="UP001181622"/>
    </source>
</evidence>
<proteinExistence type="predicted"/>
<reference evidence="3" key="1">
    <citation type="submission" date="2020-10" db="EMBL/GenBank/DDBJ databases">
        <authorList>
            <person name="Abbas A."/>
            <person name="Razzaq R."/>
            <person name="Waqas M."/>
            <person name="Abbas N."/>
            <person name="Nielsen T.K."/>
            <person name="Hansen L.H."/>
            <person name="Hussain S."/>
            <person name="Shahid M."/>
        </authorList>
    </citation>
    <scope>NUCLEOTIDE SEQUENCE</scope>
    <source>
        <strain evidence="3">S14</strain>
    </source>
</reference>
<sequence>MTSLLARRARSGFVAASLLIAAAVPAAAQSAQPDQLQAAREVIELSGAASSLRDIVPIFFDEARQTFTRTRPEIAKDLDEAIKIVTPEFEKRRDQLMTDIALIYAQRFTAQELSEIKAFYLTPTGKKLVGSMPGILQESYQKTQIWSARMSQEIVSRLRAEMKKRGVDI</sequence>
<organism evidence="3 4">
    <name type="scientific">Chelatococcus sambhunathii</name>
    <dbReference type="NCBI Taxonomy" id="363953"/>
    <lineage>
        <taxon>Bacteria</taxon>
        <taxon>Pseudomonadati</taxon>
        <taxon>Pseudomonadota</taxon>
        <taxon>Alphaproteobacteria</taxon>
        <taxon>Hyphomicrobiales</taxon>
        <taxon>Chelatococcaceae</taxon>
        <taxon>Chelatococcus</taxon>
    </lineage>
</organism>
<comment type="caution">
    <text evidence="3">The sequence shown here is derived from an EMBL/GenBank/DDBJ whole genome shotgun (WGS) entry which is preliminary data.</text>
</comment>
<gene>
    <name evidence="3" type="ORF">IHQ68_02955</name>
</gene>
<dbReference type="InterPro" id="IPR018637">
    <property type="entry name" value="DUF2059"/>
</dbReference>
<name>A0ABU1DBU8_9HYPH</name>
<accession>A0ABU1DBU8</accession>
<dbReference type="EMBL" id="JADBEO010000004">
    <property type="protein sequence ID" value="MDR4305581.1"/>
    <property type="molecule type" value="Genomic_DNA"/>
</dbReference>
<keyword evidence="4" id="KW-1185">Reference proteome</keyword>
<keyword evidence="1" id="KW-0732">Signal</keyword>
<evidence type="ECO:0000313" key="3">
    <source>
        <dbReference type="EMBL" id="MDR4305581.1"/>
    </source>
</evidence>
<feature type="domain" description="DUF2059" evidence="2">
    <location>
        <begin position="94"/>
        <end position="153"/>
    </location>
</feature>
<evidence type="ECO:0000259" key="2">
    <source>
        <dbReference type="Pfam" id="PF09832"/>
    </source>
</evidence>
<dbReference type="RefSeq" id="WP_309388701.1">
    <property type="nucleotide sequence ID" value="NZ_JADBEO010000004.1"/>
</dbReference>
<feature type="signal peptide" evidence="1">
    <location>
        <begin position="1"/>
        <end position="28"/>
    </location>
</feature>
<dbReference type="Pfam" id="PF09832">
    <property type="entry name" value="DUF2059"/>
    <property type="match status" value="1"/>
</dbReference>
<feature type="chain" id="PRO_5045881752" evidence="1">
    <location>
        <begin position="29"/>
        <end position="169"/>
    </location>
</feature>